<proteinExistence type="predicted"/>
<dbReference type="Proteomes" id="UP001215280">
    <property type="component" value="Unassembled WGS sequence"/>
</dbReference>
<accession>A0AAD7I7D0</accession>
<keyword evidence="2" id="KW-1185">Reference proteome</keyword>
<dbReference type="AlphaFoldDB" id="A0AAD7I7D0"/>
<evidence type="ECO:0000313" key="1">
    <source>
        <dbReference type="EMBL" id="KAJ7735526.1"/>
    </source>
</evidence>
<reference evidence="1" key="1">
    <citation type="submission" date="2023-03" db="EMBL/GenBank/DDBJ databases">
        <title>Massive genome expansion in bonnet fungi (Mycena s.s.) driven by repeated elements and novel gene families across ecological guilds.</title>
        <authorList>
            <consortium name="Lawrence Berkeley National Laboratory"/>
            <person name="Harder C.B."/>
            <person name="Miyauchi S."/>
            <person name="Viragh M."/>
            <person name="Kuo A."/>
            <person name="Thoen E."/>
            <person name="Andreopoulos B."/>
            <person name="Lu D."/>
            <person name="Skrede I."/>
            <person name="Drula E."/>
            <person name="Henrissat B."/>
            <person name="Morin E."/>
            <person name="Kohler A."/>
            <person name="Barry K."/>
            <person name="LaButti K."/>
            <person name="Morin E."/>
            <person name="Salamov A."/>
            <person name="Lipzen A."/>
            <person name="Mereny Z."/>
            <person name="Hegedus B."/>
            <person name="Baldrian P."/>
            <person name="Stursova M."/>
            <person name="Weitz H."/>
            <person name="Taylor A."/>
            <person name="Grigoriev I.V."/>
            <person name="Nagy L.G."/>
            <person name="Martin F."/>
            <person name="Kauserud H."/>
        </authorList>
    </citation>
    <scope>NUCLEOTIDE SEQUENCE</scope>
    <source>
        <strain evidence="1">CBHHK188m</strain>
    </source>
</reference>
<name>A0AAD7I7D0_9AGAR</name>
<comment type="caution">
    <text evidence="1">The sequence shown here is derived from an EMBL/GenBank/DDBJ whole genome shotgun (WGS) entry which is preliminary data.</text>
</comment>
<sequence>MTLRAAEKLVATLFVIYSRVQSVRALHVWLLALHTSQTNAAAAHTVKNWGEWRTLAVRKTGLSVWRAWLFRVKN</sequence>
<dbReference type="EMBL" id="JARJLG010000154">
    <property type="protein sequence ID" value="KAJ7735526.1"/>
    <property type="molecule type" value="Genomic_DNA"/>
</dbReference>
<organism evidence="1 2">
    <name type="scientific">Mycena maculata</name>
    <dbReference type="NCBI Taxonomy" id="230809"/>
    <lineage>
        <taxon>Eukaryota</taxon>
        <taxon>Fungi</taxon>
        <taxon>Dikarya</taxon>
        <taxon>Basidiomycota</taxon>
        <taxon>Agaricomycotina</taxon>
        <taxon>Agaricomycetes</taxon>
        <taxon>Agaricomycetidae</taxon>
        <taxon>Agaricales</taxon>
        <taxon>Marasmiineae</taxon>
        <taxon>Mycenaceae</taxon>
        <taxon>Mycena</taxon>
    </lineage>
</organism>
<evidence type="ECO:0000313" key="2">
    <source>
        <dbReference type="Proteomes" id="UP001215280"/>
    </source>
</evidence>
<gene>
    <name evidence="1" type="ORF">DFH07DRAFT_843543</name>
</gene>
<protein>
    <submittedName>
        <fullName evidence="1">Uncharacterized protein</fullName>
    </submittedName>
</protein>